<evidence type="ECO:0000313" key="4">
    <source>
        <dbReference type="EMBL" id="KAK7071319.1"/>
    </source>
</evidence>
<feature type="region of interest" description="Disordered" evidence="2">
    <location>
        <begin position="131"/>
        <end position="164"/>
    </location>
</feature>
<feature type="compositionally biased region" description="Polar residues" evidence="2">
    <location>
        <begin position="135"/>
        <end position="148"/>
    </location>
</feature>
<dbReference type="CDD" id="cd14686">
    <property type="entry name" value="bZIP"/>
    <property type="match status" value="1"/>
</dbReference>
<dbReference type="EMBL" id="JAXCGZ010015100">
    <property type="protein sequence ID" value="KAK7071319.1"/>
    <property type="molecule type" value="Genomic_DNA"/>
</dbReference>
<gene>
    <name evidence="4" type="ORF">SK128_000225</name>
</gene>
<proteinExistence type="predicted"/>
<evidence type="ECO:0000313" key="5">
    <source>
        <dbReference type="Proteomes" id="UP001381693"/>
    </source>
</evidence>
<feature type="domain" description="BZIP" evidence="3">
    <location>
        <begin position="174"/>
        <end position="237"/>
    </location>
</feature>
<dbReference type="Proteomes" id="UP001381693">
    <property type="component" value="Unassembled WGS sequence"/>
</dbReference>
<dbReference type="AlphaFoldDB" id="A0AAN9A1X6"/>
<protein>
    <recommendedName>
        <fullName evidence="3">BZIP domain-containing protein</fullName>
    </recommendedName>
</protein>
<sequence>MADHFDLLQYLDDNSLLATLGLEPTLANDNSNVKLRADTPYNYTELAPLTPLPVGSLSDNTYYTIDTEAPINNPLEPLQLNSTTYLSSPDIGNCENISQDTSVIIVSSSECETDPPVSIAFKEPLLESDPAVIDTSGSVPQNECNSKAETPPKKRRRRNRPRKEKVYEISEPLQDPLKEKQRLNAINAKKNRDKKRDQLKNLDFRVKTVTRERDLLRAEVEMLRKRENELRRQFQEKYNRSLPSF</sequence>
<dbReference type="GO" id="GO:0003700">
    <property type="term" value="F:DNA-binding transcription factor activity"/>
    <property type="evidence" value="ECO:0007669"/>
    <property type="project" value="InterPro"/>
</dbReference>
<comment type="caution">
    <text evidence="4">The sequence shown here is derived from an EMBL/GenBank/DDBJ whole genome shotgun (WGS) entry which is preliminary data.</text>
</comment>
<evidence type="ECO:0000259" key="3">
    <source>
        <dbReference type="PROSITE" id="PS50217"/>
    </source>
</evidence>
<evidence type="ECO:0000256" key="2">
    <source>
        <dbReference type="SAM" id="MobiDB-lite"/>
    </source>
</evidence>
<dbReference type="InterPro" id="IPR004827">
    <property type="entry name" value="bZIP"/>
</dbReference>
<keyword evidence="1" id="KW-0175">Coiled coil</keyword>
<keyword evidence="5" id="KW-1185">Reference proteome</keyword>
<reference evidence="4 5" key="1">
    <citation type="submission" date="2023-11" db="EMBL/GenBank/DDBJ databases">
        <title>Halocaridina rubra genome assembly.</title>
        <authorList>
            <person name="Smith C."/>
        </authorList>
    </citation>
    <scope>NUCLEOTIDE SEQUENCE [LARGE SCALE GENOMIC DNA]</scope>
    <source>
        <strain evidence="4">EP-1</strain>
        <tissue evidence="4">Whole</tissue>
    </source>
</reference>
<organism evidence="4 5">
    <name type="scientific">Halocaridina rubra</name>
    <name type="common">Hawaiian red shrimp</name>
    <dbReference type="NCBI Taxonomy" id="373956"/>
    <lineage>
        <taxon>Eukaryota</taxon>
        <taxon>Metazoa</taxon>
        <taxon>Ecdysozoa</taxon>
        <taxon>Arthropoda</taxon>
        <taxon>Crustacea</taxon>
        <taxon>Multicrustacea</taxon>
        <taxon>Malacostraca</taxon>
        <taxon>Eumalacostraca</taxon>
        <taxon>Eucarida</taxon>
        <taxon>Decapoda</taxon>
        <taxon>Pleocyemata</taxon>
        <taxon>Caridea</taxon>
        <taxon>Atyoidea</taxon>
        <taxon>Atyidae</taxon>
        <taxon>Halocaridina</taxon>
    </lineage>
</organism>
<accession>A0AAN9A1X6</accession>
<dbReference type="PROSITE" id="PS50217">
    <property type="entry name" value="BZIP"/>
    <property type="match status" value="1"/>
</dbReference>
<evidence type="ECO:0000256" key="1">
    <source>
        <dbReference type="SAM" id="Coils"/>
    </source>
</evidence>
<name>A0AAN9A1X6_HALRR</name>
<feature type="coiled-coil region" evidence="1">
    <location>
        <begin position="206"/>
        <end position="240"/>
    </location>
</feature>
<feature type="compositionally biased region" description="Basic residues" evidence="2">
    <location>
        <begin position="153"/>
        <end position="163"/>
    </location>
</feature>